<dbReference type="EMBL" id="JAAVUM010000015">
    <property type="protein sequence ID" value="NKE07393.1"/>
    <property type="molecule type" value="Genomic_DNA"/>
</dbReference>
<sequence>MGYILPVTNYQYIQYAEREIGTDYDPFMIQKVSRVRKEDPVEKGQEQQEQAVVPMKKRKDHQPVARMQLAASDIRYSNTDRMYKKKVNPSVVSKAYAELTGKGRHYSESV</sequence>
<evidence type="ECO:0000313" key="2">
    <source>
        <dbReference type="EMBL" id="NKE07393.1"/>
    </source>
</evidence>
<gene>
    <name evidence="2" type="ORF">GWK17_18250</name>
</gene>
<protein>
    <submittedName>
        <fullName evidence="2">Uncharacterized protein</fullName>
    </submittedName>
</protein>
<dbReference type="Proteomes" id="UP000587942">
    <property type="component" value="Unassembled WGS sequence"/>
</dbReference>
<dbReference type="AlphaFoldDB" id="A0A846TFW4"/>
<accession>A0A846TFW4</accession>
<organism evidence="2 3">
    <name type="scientific">Mesobacillus selenatarsenatis</name>
    <dbReference type="NCBI Taxonomy" id="388741"/>
    <lineage>
        <taxon>Bacteria</taxon>
        <taxon>Bacillati</taxon>
        <taxon>Bacillota</taxon>
        <taxon>Bacilli</taxon>
        <taxon>Bacillales</taxon>
        <taxon>Bacillaceae</taxon>
        <taxon>Mesobacillus</taxon>
    </lineage>
</organism>
<name>A0A846TFW4_9BACI</name>
<comment type="caution">
    <text evidence="2">The sequence shown here is derived from an EMBL/GenBank/DDBJ whole genome shotgun (WGS) entry which is preliminary data.</text>
</comment>
<feature type="region of interest" description="Disordered" evidence="1">
    <location>
        <begin position="38"/>
        <end position="64"/>
    </location>
</feature>
<dbReference type="RefSeq" id="WP_167833792.1">
    <property type="nucleotide sequence ID" value="NZ_JAAVUM010000015.1"/>
</dbReference>
<proteinExistence type="predicted"/>
<reference evidence="2 3" key="1">
    <citation type="submission" date="2020-03" db="EMBL/GenBank/DDBJ databases">
        <authorList>
            <person name="Sun Q."/>
        </authorList>
    </citation>
    <scope>NUCLEOTIDE SEQUENCE [LARGE SCALE GENOMIC DNA]</scope>
    <source>
        <strain evidence="2 3">KACC 21451</strain>
    </source>
</reference>
<evidence type="ECO:0000256" key="1">
    <source>
        <dbReference type="SAM" id="MobiDB-lite"/>
    </source>
</evidence>
<evidence type="ECO:0000313" key="3">
    <source>
        <dbReference type="Proteomes" id="UP000587942"/>
    </source>
</evidence>